<dbReference type="Gene3D" id="1.10.150.240">
    <property type="entry name" value="Putative phosphatase, domain 2"/>
    <property type="match status" value="1"/>
</dbReference>
<evidence type="ECO:0008006" key="2">
    <source>
        <dbReference type="Google" id="ProtNLM"/>
    </source>
</evidence>
<dbReference type="InterPro" id="IPR023214">
    <property type="entry name" value="HAD_sf"/>
</dbReference>
<accession>A0A382DJU1</accession>
<dbReference type="GO" id="GO:0008967">
    <property type="term" value="F:phosphoglycolate phosphatase activity"/>
    <property type="evidence" value="ECO:0007669"/>
    <property type="project" value="TreeGrafter"/>
</dbReference>
<dbReference type="SUPFAM" id="SSF56784">
    <property type="entry name" value="HAD-like"/>
    <property type="match status" value="1"/>
</dbReference>
<dbReference type="InterPro" id="IPR050155">
    <property type="entry name" value="HAD-like_hydrolase_sf"/>
</dbReference>
<dbReference type="Pfam" id="PF00702">
    <property type="entry name" value="Hydrolase"/>
    <property type="match status" value="1"/>
</dbReference>
<proteinExistence type="predicted"/>
<organism evidence="1">
    <name type="scientific">marine metagenome</name>
    <dbReference type="NCBI Taxonomy" id="408172"/>
    <lineage>
        <taxon>unclassified sequences</taxon>
        <taxon>metagenomes</taxon>
        <taxon>ecological metagenomes</taxon>
    </lineage>
</organism>
<sequence length="226" mass="25291">MRNKLFLFDIDGTLISPGNVARKLLDKIIVRNFGQSPNLTYDDVAGSTDPLIVERALAKIGIEDGEISNGAKTIFDQYQKELAPVYNNSDLPFVYDDCVHLLNRVKQAGLSYGLLSGNIKATAKIKLDKFNLWDVFPFGVFGDDAAMRSDLPWLAREKAWDALEKSFRFEDIIIVGDTAEDAIAANKNQTKSIVVCRKHERRNELENSNPTILVDDLNEVDVNSII</sequence>
<dbReference type="PANTHER" id="PTHR43434">
    <property type="entry name" value="PHOSPHOGLYCOLATE PHOSPHATASE"/>
    <property type="match status" value="1"/>
</dbReference>
<dbReference type="EMBL" id="UINC01039427">
    <property type="protein sequence ID" value="SVB37883.1"/>
    <property type="molecule type" value="Genomic_DNA"/>
</dbReference>
<protein>
    <recommendedName>
        <fullName evidence="2">HAD family hydrolase</fullName>
    </recommendedName>
</protein>
<dbReference type="InterPro" id="IPR023198">
    <property type="entry name" value="PGP-like_dom2"/>
</dbReference>
<dbReference type="AlphaFoldDB" id="A0A382DJU1"/>
<dbReference type="InterPro" id="IPR036412">
    <property type="entry name" value="HAD-like_sf"/>
</dbReference>
<reference evidence="1" key="1">
    <citation type="submission" date="2018-05" db="EMBL/GenBank/DDBJ databases">
        <authorList>
            <person name="Lanie J.A."/>
            <person name="Ng W.-L."/>
            <person name="Kazmierczak K.M."/>
            <person name="Andrzejewski T.M."/>
            <person name="Davidsen T.M."/>
            <person name="Wayne K.J."/>
            <person name="Tettelin H."/>
            <person name="Glass J.I."/>
            <person name="Rusch D."/>
            <person name="Podicherti R."/>
            <person name="Tsui H.-C.T."/>
            <person name="Winkler M.E."/>
        </authorList>
    </citation>
    <scope>NUCLEOTIDE SEQUENCE</scope>
</reference>
<dbReference type="Gene3D" id="3.40.50.1000">
    <property type="entry name" value="HAD superfamily/HAD-like"/>
    <property type="match status" value="1"/>
</dbReference>
<name>A0A382DJU1_9ZZZZ</name>
<gene>
    <name evidence="1" type="ORF">METZ01_LOCUS190737</name>
</gene>
<dbReference type="GO" id="GO:0006281">
    <property type="term" value="P:DNA repair"/>
    <property type="evidence" value="ECO:0007669"/>
    <property type="project" value="TreeGrafter"/>
</dbReference>
<dbReference type="PANTHER" id="PTHR43434:SF1">
    <property type="entry name" value="PHOSPHOGLYCOLATE PHOSPHATASE"/>
    <property type="match status" value="1"/>
</dbReference>
<evidence type="ECO:0000313" key="1">
    <source>
        <dbReference type="EMBL" id="SVB37883.1"/>
    </source>
</evidence>